<feature type="transmembrane region" description="Helical" evidence="1">
    <location>
        <begin position="62"/>
        <end position="81"/>
    </location>
</feature>
<keyword evidence="3" id="KW-1185">Reference proteome</keyword>
<accession>A0A1H8UG50</accession>
<dbReference type="Pfam" id="PF24363">
    <property type="entry name" value="DUF7519"/>
    <property type="match status" value="1"/>
</dbReference>
<dbReference type="InterPro" id="IPR055941">
    <property type="entry name" value="DUF7519"/>
</dbReference>
<feature type="transmembrane region" description="Helical" evidence="1">
    <location>
        <begin position="211"/>
        <end position="231"/>
    </location>
</feature>
<feature type="transmembrane region" description="Helical" evidence="1">
    <location>
        <begin position="119"/>
        <end position="138"/>
    </location>
</feature>
<reference evidence="3" key="1">
    <citation type="submission" date="2016-10" db="EMBL/GenBank/DDBJ databases">
        <authorList>
            <person name="Varghese N."/>
            <person name="Submissions S."/>
        </authorList>
    </citation>
    <scope>NUCLEOTIDE SEQUENCE [LARGE SCALE GENOMIC DNA]</scope>
    <source>
        <strain evidence="3">IBRC-M 10043</strain>
    </source>
</reference>
<keyword evidence="1" id="KW-0812">Transmembrane</keyword>
<gene>
    <name evidence="2" type="ORF">SAMN05216388_102741</name>
</gene>
<keyword evidence="1" id="KW-1133">Transmembrane helix</keyword>
<dbReference type="Proteomes" id="UP000198775">
    <property type="component" value="Unassembled WGS sequence"/>
</dbReference>
<evidence type="ECO:0000313" key="2">
    <source>
        <dbReference type="EMBL" id="SEP02066.1"/>
    </source>
</evidence>
<evidence type="ECO:0000313" key="3">
    <source>
        <dbReference type="Proteomes" id="UP000198775"/>
    </source>
</evidence>
<organism evidence="2 3">
    <name type="scientific">Halorientalis persicus</name>
    <dbReference type="NCBI Taxonomy" id="1367881"/>
    <lineage>
        <taxon>Archaea</taxon>
        <taxon>Methanobacteriati</taxon>
        <taxon>Methanobacteriota</taxon>
        <taxon>Stenosarchaea group</taxon>
        <taxon>Halobacteria</taxon>
        <taxon>Halobacteriales</taxon>
        <taxon>Haloarculaceae</taxon>
        <taxon>Halorientalis</taxon>
    </lineage>
</organism>
<feature type="transmembrane region" description="Helical" evidence="1">
    <location>
        <begin position="93"/>
        <end position="112"/>
    </location>
</feature>
<feature type="transmembrane region" description="Helical" evidence="1">
    <location>
        <begin position="144"/>
        <end position="164"/>
    </location>
</feature>
<dbReference type="RefSeq" id="WP_092663493.1">
    <property type="nucleotide sequence ID" value="NZ_FOCX01000027.1"/>
</dbReference>
<name>A0A1H8UG50_9EURY</name>
<dbReference type="OrthoDB" id="214858at2157"/>
<proteinExistence type="predicted"/>
<evidence type="ECO:0000256" key="1">
    <source>
        <dbReference type="SAM" id="Phobius"/>
    </source>
</evidence>
<protein>
    <submittedName>
        <fullName evidence="2">Uncharacterized protein</fullName>
    </submittedName>
</protein>
<keyword evidence="1" id="KW-0472">Membrane</keyword>
<sequence length="241" mass="24469">MGESALAKQPAYAGSVLAVVAAACVTGVLASQPLQVSIAGIEAVGALLLLGSGLVRRRGHHVVGGVSVVAGSGLICLSLGLSLVVPGRLFERIVLLGGVLAMAFVTLSVLPLKQSWARGFNGIGVGLFSCSLVFLAWISTPSSLQILLGVGLTIVTWDMARYAITLGEDVGRSARTYSVTGMHFSGSLGVGLTAGSVAAAGSRITLPAVPIAALALFLSAVLILLFVVFLGDTAWLSGREE</sequence>
<dbReference type="AlphaFoldDB" id="A0A1H8UG50"/>
<feature type="transmembrane region" description="Helical" evidence="1">
    <location>
        <begin position="12"/>
        <end position="30"/>
    </location>
</feature>
<feature type="transmembrane region" description="Helical" evidence="1">
    <location>
        <begin position="176"/>
        <end position="199"/>
    </location>
</feature>
<feature type="transmembrane region" description="Helical" evidence="1">
    <location>
        <begin position="36"/>
        <end position="55"/>
    </location>
</feature>
<dbReference type="EMBL" id="FOCX01000027">
    <property type="protein sequence ID" value="SEP02066.1"/>
    <property type="molecule type" value="Genomic_DNA"/>
</dbReference>